<accession>A0A813F8E7</accession>
<dbReference type="AlphaFoldDB" id="A0A813F8E7"/>
<dbReference type="InterPro" id="IPR036291">
    <property type="entry name" value="NAD(P)-bd_dom_sf"/>
</dbReference>
<dbReference type="PANTHER" id="PTHR11728:SF8">
    <property type="entry name" value="GLYCEROL-3-PHOSPHATE DEHYDROGENASE [NAD(+)]-RELATED"/>
    <property type="match status" value="1"/>
</dbReference>
<keyword evidence="2" id="KW-0520">NAD</keyword>
<dbReference type="InterPro" id="IPR013328">
    <property type="entry name" value="6PGD_dom2"/>
</dbReference>
<dbReference type="Gene3D" id="1.10.1040.10">
    <property type="entry name" value="N-(1-d-carboxylethyl)-l-norvaline Dehydrogenase, domain 2"/>
    <property type="match status" value="1"/>
</dbReference>
<evidence type="ECO:0000313" key="4">
    <source>
        <dbReference type="EMBL" id="CAE8606690.1"/>
    </source>
</evidence>
<keyword evidence="5" id="KW-1185">Reference proteome</keyword>
<dbReference type="OrthoDB" id="10263760at2759"/>
<protein>
    <recommendedName>
        <fullName evidence="3">Glycerol-3-phosphate dehydrogenase NAD-dependent N-terminal domain-containing protein</fullName>
    </recommendedName>
</protein>
<dbReference type="Pfam" id="PF01210">
    <property type="entry name" value="NAD_Gly3P_dh_N"/>
    <property type="match status" value="1"/>
</dbReference>
<dbReference type="SUPFAM" id="SSF48179">
    <property type="entry name" value="6-phosphogluconate dehydrogenase C-terminal domain-like"/>
    <property type="match status" value="1"/>
</dbReference>
<feature type="non-terminal residue" evidence="4">
    <location>
        <position position="161"/>
    </location>
</feature>
<gene>
    <name evidence="4" type="ORF">PGLA1383_LOCUS24668</name>
</gene>
<comment type="caution">
    <text evidence="4">The sequence shown here is derived from an EMBL/GenBank/DDBJ whole genome shotgun (WGS) entry which is preliminary data.</text>
</comment>
<evidence type="ECO:0000313" key="5">
    <source>
        <dbReference type="Proteomes" id="UP000654075"/>
    </source>
</evidence>
<dbReference type="InterPro" id="IPR006168">
    <property type="entry name" value="G3P_DH_NAD-dep"/>
</dbReference>
<evidence type="ECO:0000259" key="3">
    <source>
        <dbReference type="Pfam" id="PF01210"/>
    </source>
</evidence>
<feature type="non-terminal residue" evidence="4">
    <location>
        <position position="1"/>
    </location>
</feature>
<evidence type="ECO:0000256" key="1">
    <source>
        <dbReference type="ARBA" id="ARBA00023002"/>
    </source>
</evidence>
<dbReference type="GO" id="GO:0046168">
    <property type="term" value="P:glycerol-3-phosphate catabolic process"/>
    <property type="evidence" value="ECO:0007669"/>
    <property type="project" value="InterPro"/>
</dbReference>
<dbReference type="EMBL" id="CAJNNV010019666">
    <property type="protein sequence ID" value="CAE8606690.1"/>
    <property type="molecule type" value="Genomic_DNA"/>
</dbReference>
<dbReference type="InterPro" id="IPR011128">
    <property type="entry name" value="G3P_DH_NAD-dep_N"/>
</dbReference>
<reference evidence="4" key="1">
    <citation type="submission" date="2021-02" db="EMBL/GenBank/DDBJ databases">
        <authorList>
            <person name="Dougan E. K."/>
            <person name="Rhodes N."/>
            <person name="Thang M."/>
            <person name="Chan C."/>
        </authorList>
    </citation>
    <scope>NUCLEOTIDE SEQUENCE</scope>
</reference>
<dbReference type="InterPro" id="IPR008927">
    <property type="entry name" value="6-PGluconate_DH-like_C_sf"/>
</dbReference>
<dbReference type="Proteomes" id="UP000654075">
    <property type="component" value="Unassembled WGS sequence"/>
</dbReference>
<sequence length="161" mass="17018">YENVKYLPGIELPQNLQAEPSAVAAVKGANILVFVLPHKFLPKLLDSLQGAILPDAVAVSLIKGYLEVNREDATLRTGTQTISEKLGINCAVLNGANVASDVAHDQFAEATLGCAEEEQALVLSRLFNAPQFSVRTSPDVLGVELFGGLKNVVALAAGFCD</sequence>
<feature type="domain" description="Glycerol-3-phosphate dehydrogenase NAD-dependent N-terminal" evidence="3">
    <location>
        <begin position="2"/>
        <end position="119"/>
    </location>
</feature>
<evidence type="ECO:0000256" key="2">
    <source>
        <dbReference type="ARBA" id="ARBA00023027"/>
    </source>
</evidence>
<dbReference type="GO" id="GO:0047952">
    <property type="term" value="F:glycerol-3-phosphate dehydrogenase [NAD(P)+] activity"/>
    <property type="evidence" value="ECO:0007669"/>
    <property type="project" value="TreeGrafter"/>
</dbReference>
<proteinExistence type="predicted"/>
<dbReference type="GO" id="GO:0051287">
    <property type="term" value="F:NAD binding"/>
    <property type="evidence" value="ECO:0007669"/>
    <property type="project" value="InterPro"/>
</dbReference>
<dbReference type="PANTHER" id="PTHR11728">
    <property type="entry name" value="GLYCEROL-3-PHOSPHATE DEHYDROGENASE"/>
    <property type="match status" value="1"/>
</dbReference>
<dbReference type="PRINTS" id="PR00077">
    <property type="entry name" value="GPDHDRGNASE"/>
</dbReference>
<dbReference type="Gene3D" id="3.40.50.720">
    <property type="entry name" value="NAD(P)-binding Rossmann-like Domain"/>
    <property type="match status" value="1"/>
</dbReference>
<organism evidence="4 5">
    <name type="scientific">Polarella glacialis</name>
    <name type="common">Dinoflagellate</name>
    <dbReference type="NCBI Taxonomy" id="89957"/>
    <lineage>
        <taxon>Eukaryota</taxon>
        <taxon>Sar</taxon>
        <taxon>Alveolata</taxon>
        <taxon>Dinophyceae</taxon>
        <taxon>Suessiales</taxon>
        <taxon>Suessiaceae</taxon>
        <taxon>Polarella</taxon>
    </lineage>
</organism>
<dbReference type="GO" id="GO:0005829">
    <property type="term" value="C:cytosol"/>
    <property type="evidence" value="ECO:0007669"/>
    <property type="project" value="TreeGrafter"/>
</dbReference>
<name>A0A813F8E7_POLGL</name>
<keyword evidence="1" id="KW-0560">Oxidoreductase</keyword>
<dbReference type="SUPFAM" id="SSF51735">
    <property type="entry name" value="NAD(P)-binding Rossmann-fold domains"/>
    <property type="match status" value="1"/>
</dbReference>